<dbReference type="InterPro" id="IPR046661">
    <property type="entry name" value="DUF6770"/>
</dbReference>
<feature type="signal peptide" evidence="1">
    <location>
        <begin position="1"/>
        <end position="24"/>
    </location>
</feature>
<gene>
    <name evidence="2" type="ORF">SAMN05216474_3049</name>
</gene>
<name>A0A1I7BS79_9FLAO</name>
<accession>A0A1I7BS79</accession>
<proteinExistence type="predicted"/>
<dbReference type="OrthoDB" id="1465935at2"/>
<feature type="chain" id="PRO_5014809208" description="WG containing repeat-containing protein" evidence="1">
    <location>
        <begin position="25"/>
        <end position="499"/>
    </location>
</feature>
<evidence type="ECO:0000256" key="1">
    <source>
        <dbReference type="SAM" id="SignalP"/>
    </source>
</evidence>
<reference evidence="2 3" key="1">
    <citation type="submission" date="2016-10" db="EMBL/GenBank/DDBJ databases">
        <authorList>
            <person name="de Groot N.N."/>
        </authorList>
    </citation>
    <scope>NUCLEOTIDE SEQUENCE [LARGE SCALE GENOMIC DNA]</scope>
    <source>
        <strain evidence="2 3">CGMCC 1.7005</strain>
    </source>
</reference>
<protein>
    <recommendedName>
        <fullName evidence="4">WG containing repeat-containing protein</fullName>
    </recommendedName>
</protein>
<evidence type="ECO:0000313" key="2">
    <source>
        <dbReference type="EMBL" id="SFT90054.1"/>
    </source>
</evidence>
<dbReference type="AlphaFoldDB" id="A0A1I7BS79"/>
<sequence length="499" mass="57199">MYLKRFTLFISILFFNLISTSSWTQGRVIGNVEGSVETYVNSNGYLTVYEEEGQKGKLRNYTIDIMDFYLDKVLSTRTELFKNTSTLSAAVNDEACAIAFINMVKDFVVVRSFGKNGGFLGEIKLEKVKTLSEQYAALFTIVKIYEAKDGFFILAGIESHDINRYAFEIIKVDNSMNELWRKRIGRENKAVYHKDILVDHEGNLLITYQEGRGMKESNFSQHVIKINDEGQTMFDQQYSEGLEFVARQVKTYGDEVMLFGQYIDENRNLEGLFVKVYNHTGNLVKDVKYNWKNEITSLIDPGNNDELEKIQKSEQYIFNDVVKTEKGYKIIAETFESRHSIGSTGSKIKKASSSLSLTNFIKFGSFVVVEINKSLGIEGVQVVKNDAMEIMIPKSTDLSQLGYYSMVYDMSHFRYVDKLENRIVFVFQSTMDGVIPKASLCATDISNDDEYLENESQNDVYTNMGFVTAFGYMTSDELGKITLYYRKKNQIEFTQIELL</sequence>
<keyword evidence="3" id="KW-1185">Reference proteome</keyword>
<dbReference type="Pfam" id="PF20559">
    <property type="entry name" value="DUF6770"/>
    <property type="match status" value="1"/>
</dbReference>
<dbReference type="RefSeq" id="WP_090252956.1">
    <property type="nucleotide sequence ID" value="NZ_FPAS01000006.1"/>
</dbReference>
<evidence type="ECO:0008006" key="4">
    <source>
        <dbReference type="Google" id="ProtNLM"/>
    </source>
</evidence>
<dbReference type="STRING" id="477690.SAMN05216474_3049"/>
<keyword evidence="1" id="KW-0732">Signal</keyword>
<evidence type="ECO:0000313" key="3">
    <source>
        <dbReference type="Proteomes" id="UP000236454"/>
    </source>
</evidence>
<dbReference type="Proteomes" id="UP000236454">
    <property type="component" value="Unassembled WGS sequence"/>
</dbReference>
<organism evidence="2 3">
    <name type="scientific">Lishizhenia tianjinensis</name>
    <dbReference type="NCBI Taxonomy" id="477690"/>
    <lineage>
        <taxon>Bacteria</taxon>
        <taxon>Pseudomonadati</taxon>
        <taxon>Bacteroidota</taxon>
        <taxon>Flavobacteriia</taxon>
        <taxon>Flavobacteriales</taxon>
        <taxon>Crocinitomicaceae</taxon>
        <taxon>Lishizhenia</taxon>
    </lineage>
</organism>
<dbReference type="EMBL" id="FPAS01000006">
    <property type="protein sequence ID" value="SFT90054.1"/>
    <property type="molecule type" value="Genomic_DNA"/>
</dbReference>